<dbReference type="AlphaFoldDB" id="A0A2D0NCI3"/>
<dbReference type="OrthoDB" id="5295861at2"/>
<reference evidence="1 2" key="1">
    <citation type="submission" date="2017-10" db="EMBL/GenBank/DDBJ databases">
        <title>The draft genome sequence of Lewinella nigricans NBRC 102662.</title>
        <authorList>
            <person name="Wang K."/>
        </authorList>
    </citation>
    <scope>NUCLEOTIDE SEQUENCE [LARGE SCALE GENOMIC DNA]</scope>
    <source>
        <strain evidence="1 2">NBRC 102662</strain>
    </source>
</reference>
<gene>
    <name evidence="1" type="ORF">CRP01_14165</name>
</gene>
<sequence>MYVYRSYGLLGLLSLLLLAGCSKDEALMVLPEPEPVAIRTFPNADEQLWPYFERFEQEAARRGLTVDLKVANIEGLLEEIHEENVLGECSYSPRFPGRVTIDRSFWERANDRGREFVVFHELGHCELLRGHFEGTFADGTCESLMRSGVEGCRDNYREATRTAYLDELFDPARMGDWFDQ</sequence>
<dbReference type="PROSITE" id="PS51257">
    <property type="entry name" value="PROKAR_LIPOPROTEIN"/>
    <property type="match status" value="1"/>
</dbReference>
<comment type="caution">
    <text evidence="1">The sequence shown here is derived from an EMBL/GenBank/DDBJ whole genome shotgun (WGS) entry which is preliminary data.</text>
</comment>
<dbReference type="RefSeq" id="WP_099150702.1">
    <property type="nucleotide sequence ID" value="NZ_PDUD01000019.1"/>
</dbReference>
<proteinExistence type="predicted"/>
<accession>A0A2D0NCI3</accession>
<evidence type="ECO:0000313" key="1">
    <source>
        <dbReference type="EMBL" id="PHN06108.1"/>
    </source>
</evidence>
<protein>
    <submittedName>
        <fullName evidence="1">Uncharacterized protein</fullName>
    </submittedName>
</protein>
<dbReference type="EMBL" id="PDUD01000019">
    <property type="protein sequence ID" value="PHN06108.1"/>
    <property type="molecule type" value="Genomic_DNA"/>
</dbReference>
<dbReference type="Proteomes" id="UP000223913">
    <property type="component" value="Unassembled WGS sequence"/>
</dbReference>
<keyword evidence="2" id="KW-1185">Reference proteome</keyword>
<organism evidence="1 2">
    <name type="scientific">Flavilitoribacter nigricans (strain ATCC 23147 / DSM 23189 / NBRC 102662 / NCIMB 1420 / SS-2)</name>
    <name type="common">Lewinella nigricans</name>
    <dbReference type="NCBI Taxonomy" id="1122177"/>
    <lineage>
        <taxon>Bacteria</taxon>
        <taxon>Pseudomonadati</taxon>
        <taxon>Bacteroidota</taxon>
        <taxon>Saprospiria</taxon>
        <taxon>Saprospirales</taxon>
        <taxon>Lewinellaceae</taxon>
        <taxon>Flavilitoribacter</taxon>
    </lineage>
</organism>
<evidence type="ECO:0000313" key="2">
    <source>
        <dbReference type="Proteomes" id="UP000223913"/>
    </source>
</evidence>
<name>A0A2D0NCI3_FLAN2</name>